<gene>
    <name evidence="2" type="ORF">DEE74_26275</name>
</gene>
<reference evidence="2" key="1">
    <citation type="submission" date="2018-06" db="EMBL/GenBank/DDBJ databases">
        <authorList>
            <person name="O'Rourke A."/>
        </authorList>
    </citation>
    <scope>NUCLEOTIDE SEQUENCE</scope>
    <source>
        <strain evidence="2">132550021-3</strain>
    </source>
</reference>
<evidence type="ECO:0000313" key="3">
    <source>
        <dbReference type="Proteomes" id="UP001199322"/>
    </source>
</evidence>
<dbReference type="AlphaFoldDB" id="A0AAW4QE27"/>
<dbReference type="EMBL" id="QGBI01000039">
    <property type="protein sequence ID" value="MBX3893380.1"/>
    <property type="molecule type" value="Genomic_DNA"/>
</dbReference>
<evidence type="ECO:0000313" key="2">
    <source>
        <dbReference type="EMBL" id="MBX3893380.1"/>
    </source>
</evidence>
<organism evidence="2 3">
    <name type="scientific">Ralstonia pickettii</name>
    <name type="common">Burkholderia pickettii</name>
    <dbReference type="NCBI Taxonomy" id="329"/>
    <lineage>
        <taxon>Bacteria</taxon>
        <taxon>Pseudomonadati</taxon>
        <taxon>Pseudomonadota</taxon>
        <taxon>Betaproteobacteria</taxon>
        <taxon>Burkholderiales</taxon>
        <taxon>Burkholderiaceae</taxon>
        <taxon>Ralstonia</taxon>
    </lineage>
</organism>
<proteinExistence type="predicted"/>
<feature type="region of interest" description="Disordered" evidence="1">
    <location>
        <begin position="241"/>
        <end position="260"/>
    </location>
</feature>
<protein>
    <submittedName>
        <fullName evidence="2">Uncharacterized protein</fullName>
    </submittedName>
</protein>
<comment type="caution">
    <text evidence="2">The sequence shown here is derived from an EMBL/GenBank/DDBJ whole genome shotgun (WGS) entry which is preliminary data.</text>
</comment>
<accession>A0AAW4QE27</accession>
<sequence>MPTTIDRKREDDVVDRFSRKVHARMLELYGESVAGHPNFAASPLGGQDVELADYLLAGIGRYCLVEFKADEDSVPSEKRKSLRRALCESMQKNSAMLARAQAIHFVGWGTEEETNAPGYAEQTMYALGASLAPYPGMVCPLFGFTPAATVFGLMTDDAFIERFVSSELLGADAERFEKYVDELYAIAGHADADGKAGFQGTVYVYIAPSETRRANWAPFKFTGVEQLFRLTKEKGIDRAAIQERKRAAEKENTNDRGMTR</sequence>
<evidence type="ECO:0000256" key="1">
    <source>
        <dbReference type="SAM" id="MobiDB-lite"/>
    </source>
</evidence>
<name>A0AAW4QE27_RALPI</name>
<dbReference type="Proteomes" id="UP001199322">
    <property type="component" value="Unassembled WGS sequence"/>
</dbReference>
<dbReference type="RefSeq" id="WP_182553470.1">
    <property type="nucleotide sequence ID" value="NZ_QGAQ01000038.1"/>
</dbReference>